<keyword evidence="9" id="KW-1185">Reference proteome</keyword>
<dbReference type="Proteomes" id="UP000192319">
    <property type="component" value="Unassembled WGS sequence"/>
</dbReference>
<dbReference type="InterPro" id="IPR036737">
    <property type="entry name" value="OmpA-like_sf"/>
</dbReference>
<keyword evidence="5" id="KW-0812">Transmembrane</keyword>
<evidence type="ECO:0000256" key="5">
    <source>
        <dbReference type="SAM" id="Phobius"/>
    </source>
</evidence>
<dbReference type="InterPro" id="IPR050330">
    <property type="entry name" value="Bact_OuterMem_StrucFunc"/>
</dbReference>
<dbReference type="EMBL" id="JACKVH010000008">
    <property type="protein sequence ID" value="MCV7377829.1"/>
    <property type="molecule type" value="Genomic_DNA"/>
</dbReference>
<comment type="caution">
    <text evidence="7">The sequence shown here is derived from an EMBL/GenBank/DDBJ whole genome shotgun (WGS) entry which is preliminary data.</text>
</comment>
<keyword evidence="5" id="KW-1133">Transmembrane helix</keyword>
<dbReference type="PRINTS" id="PR01021">
    <property type="entry name" value="OMPADOMAIN"/>
</dbReference>
<dbReference type="CDD" id="cd07185">
    <property type="entry name" value="OmpA_C-like"/>
    <property type="match status" value="1"/>
</dbReference>
<accession>A0AA42BX78</accession>
<evidence type="ECO:0000256" key="1">
    <source>
        <dbReference type="ARBA" id="ARBA00004442"/>
    </source>
</evidence>
<evidence type="ECO:0000313" key="10">
    <source>
        <dbReference type="Proteomes" id="UP001141650"/>
    </source>
</evidence>
<gene>
    <name evidence="8" type="ORF">BST11_19605</name>
    <name evidence="7" type="ORF">H7K38_04075</name>
</gene>
<dbReference type="InterPro" id="IPR054121">
    <property type="entry name" value="ArfA_BON-like"/>
</dbReference>
<reference evidence="7" key="3">
    <citation type="journal article" date="2022" name="BMC Genomics">
        <title>Comparative genome analysis of mycobacteria focusing on tRNA and non-coding RNA.</title>
        <authorList>
            <person name="Behra P.R.K."/>
            <person name="Pettersson B.M.F."/>
            <person name="Ramesh M."/>
            <person name="Das S."/>
            <person name="Dasgupta S."/>
            <person name="Kirsebom L.A."/>
        </authorList>
    </citation>
    <scope>NUCLEOTIDE SEQUENCE</scope>
    <source>
        <strain evidence="7">CCUG 55640</strain>
    </source>
</reference>
<evidence type="ECO:0000256" key="2">
    <source>
        <dbReference type="ARBA" id="ARBA00023136"/>
    </source>
</evidence>
<dbReference type="GO" id="GO:0009279">
    <property type="term" value="C:cell outer membrane"/>
    <property type="evidence" value="ECO:0007669"/>
    <property type="project" value="UniProtKB-SubCell"/>
</dbReference>
<comment type="subcellular location">
    <subcellularLocation>
        <location evidence="1">Cell outer membrane</location>
    </subcellularLocation>
</comment>
<organism evidence="7 10">
    <name type="scientific">Mycobacterium alsense</name>
    <dbReference type="NCBI Taxonomy" id="324058"/>
    <lineage>
        <taxon>Bacteria</taxon>
        <taxon>Bacillati</taxon>
        <taxon>Actinomycetota</taxon>
        <taxon>Actinomycetes</taxon>
        <taxon>Mycobacteriales</taxon>
        <taxon>Mycobacteriaceae</taxon>
        <taxon>Mycobacterium</taxon>
    </lineage>
</organism>
<dbReference type="AlphaFoldDB" id="A0AA42BX78"/>
<evidence type="ECO:0000259" key="6">
    <source>
        <dbReference type="PROSITE" id="PS51123"/>
    </source>
</evidence>
<evidence type="ECO:0000313" key="7">
    <source>
        <dbReference type="EMBL" id="MCV7377829.1"/>
    </source>
</evidence>
<evidence type="ECO:0000313" key="8">
    <source>
        <dbReference type="EMBL" id="OQZ89054.1"/>
    </source>
</evidence>
<evidence type="ECO:0000256" key="3">
    <source>
        <dbReference type="ARBA" id="ARBA00023237"/>
    </source>
</evidence>
<reference evidence="8 9" key="1">
    <citation type="submission" date="2017-02" db="EMBL/GenBank/DDBJ databases">
        <title>The new phylogeny of genus Mycobacterium.</title>
        <authorList>
            <person name="Tortoli E."/>
            <person name="Trovato A."/>
            <person name="Cirillo D.M."/>
        </authorList>
    </citation>
    <scope>NUCLEOTIDE SEQUENCE [LARGE SCALE GENOMIC DNA]</scope>
    <source>
        <strain evidence="8 9">DSM 45230</strain>
    </source>
</reference>
<feature type="domain" description="OmpA-like" evidence="6">
    <location>
        <begin position="220"/>
        <end position="334"/>
    </location>
</feature>
<dbReference type="RefSeq" id="WP_083139544.1">
    <property type="nucleotide sequence ID" value="NZ_JACKVH010000008.1"/>
</dbReference>
<reference evidence="7" key="2">
    <citation type="submission" date="2020-07" db="EMBL/GenBank/DDBJ databases">
        <authorList>
            <person name="Pettersson B.M.F."/>
            <person name="Behra P.R.K."/>
            <person name="Ramesh M."/>
            <person name="Das S."/>
            <person name="Dasgupta S."/>
            <person name="Kirsebom L.A."/>
        </authorList>
    </citation>
    <scope>NUCLEOTIDE SEQUENCE</scope>
    <source>
        <strain evidence="7">CCUG 55640</strain>
    </source>
</reference>
<dbReference type="PANTHER" id="PTHR30329:SF21">
    <property type="entry name" value="LIPOPROTEIN YIAD-RELATED"/>
    <property type="match status" value="1"/>
</dbReference>
<keyword evidence="3" id="KW-0998">Cell outer membrane</keyword>
<dbReference type="EMBL" id="MVHD01000040">
    <property type="protein sequence ID" value="OQZ89054.1"/>
    <property type="molecule type" value="Genomic_DNA"/>
</dbReference>
<sequence length="334" mass="33951">MLERKRAEGKVGVGVVLRQEAASTDSPGVAEPARRQVGLPWLIALVVIPLFMAIIGSAGVDGQRSATGPAGAVPTLAPTSKAAAPELSLAPLSIARSGNDFTVSGELPDESAKAALFNALNGALPPGVNVVDEIHINAQVDALDFAKAAPLFRDGSSIPDFSLTVGGNTITLAGTAASQDQKGAVTQDAVRTWSNLTVVDRLAVSAPAPSPSAGPCTDLQSAINAVTGGPITFGNDGLSVTPDGARILTQVSDRLRACPTAHVTINGYTDNSGTEAVNVPLSAQRGQRVADFLVSHGVAASQLVVKGLGSVNPVAPNDTPDGRAKNRRVEIVVS</sequence>
<name>A0AA42BX78_9MYCO</name>
<dbReference type="InterPro" id="IPR006664">
    <property type="entry name" value="OMP_bac"/>
</dbReference>
<proteinExistence type="predicted"/>
<dbReference type="PANTHER" id="PTHR30329">
    <property type="entry name" value="STATOR ELEMENT OF FLAGELLAR MOTOR COMPLEX"/>
    <property type="match status" value="1"/>
</dbReference>
<feature type="transmembrane region" description="Helical" evidence="5">
    <location>
        <begin position="41"/>
        <end position="60"/>
    </location>
</feature>
<dbReference type="Pfam" id="PF00691">
    <property type="entry name" value="OmpA"/>
    <property type="match status" value="1"/>
</dbReference>
<dbReference type="SUPFAM" id="SSF103088">
    <property type="entry name" value="OmpA-like"/>
    <property type="match status" value="1"/>
</dbReference>
<evidence type="ECO:0000256" key="4">
    <source>
        <dbReference type="PROSITE-ProRule" id="PRU00473"/>
    </source>
</evidence>
<evidence type="ECO:0000313" key="9">
    <source>
        <dbReference type="Proteomes" id="UP000192319"/>
    </source>
</evidence>
<protein>
    <submittedName>
        <fullName evidence="7">OmpA family protein</fullName>
    </submittedName>
</protein>
<dbReference type="Proteomes" id="UP001141650">
    <property type="component" value="Unassembled WGS sequence"/>
</dbReference>
<dbReference type="Gene3D" id="3.40.1520.20">
    <property type="match status" value="1"/>
</dbReference>
<dbReference type="PROSITE" id="PS51123">
    <property type="entry name" value="OMPA_2"/>
    <property type="match status" value="1"/>
</dbReference>
<dbReference type="Gene3D" id="3.30.1330.60">
    <property type="entry name" value="OmpA-like domain"/>
    <property type="match status" value="1"/>
</dbReference>
<dbReference type="Pfam" id="PF21923">
    <property type="entry name" value="BON_like"/>
    <property type="match status" value="1"/>
</dbReference>
<dbReference type="InterPro" id="IPR006665">
    <property type="entry name" value="OmpA-like"/>
</dbReference>
<keyword evidence="2 4" id="KW-0472">Membrane</keyword>